<dbReference type="AlphaFoldDB" id="A0AAV7LNQ2"/>
<feature type="compositionally biased region" description="Basic and acidic residues" evidence="1">
    <location>
        <begin position="10"/>
        <end position="22"/>
    </location>
</feature>
<proteinExistence type="predicted"/>
<dbReference type="EMBL" id="JANPWB010000015">
    <property type="protein sequence ID" value="KAJ1093186.1"/>
    <property type="molecule type" value="Genomic_DNA"/>
</dbReference>
<feature type="region of interest" description="Disordered" evidence="1">
    <location>
        <begin position="1"/>
        <end position="33"/>
    </location>
</feature>
<evidence type="ECO:0000313" key="3">
    <source>
        <dbReference type="Proteomes" id="UP001066276"/>
    </source>
</evidence>
<organism evidence="2 3">
    <name type="scientific">Pleurodeles waltl</name>
    <name type="common">Iberian ribbed newt</name>
    <dbReference type="NCBI Taxonomy" id="8319"/>
    <lineage>
        <taxon>Eukaryota</taxon>
        <taxon>Metazoa</taxon>
        <taxon>Chordata</taxon>
        <taxon>Craniata</taxon>
        <taxon>Vertebrata</taxon>
        <taxon>Euteleostomi</taxon>
        <taxon>Amphibia</taxon>
        <taxon>Batrachia</taxon>
        <taxon>Caudata</taxon>
        <taxon>Salamandroidea</taxon>
        <taxon>Salamandridae</taxon>
        <taxon>Pleurodelinae</taxon>
        <taxon>Pleurodeles</taxon>
    </lineage>
</organism>
<accession>A0AAV7LNQ2</accession>
<name>A0AAV7LNQ2_PLEWA</name>
<evidence type="ECO:0000256" key="1">
    <source>
        <dbReference type="SAM" id="MobiDB-lite"/>
    </source>
</evidence>
<comment type="caution">
    <text evidence="2">The sequence shown here is derived from an EMBL/GenBank/DDBJ whole genome shotgun (WGS) entry which is preliminary data.</text>
</comment>
<protein>
    <submittedName>
        <fullName evidence="2">Uncharacterized protein</fullName>
    </submittedName>
</protein>
<keyword evidence="3" id="KW-1185">Reference proteome</keyword>
<sequence>MTAEATFLGLRREDERRHRVEGGGRPALAPACSPDPCRGQRLVSGHELNRNPLSLPPRSGTWHWRERTVGGQPRGPMLARPVVHEVGKTGGSGIQTGPGSGSGPLPGTTLGPVVMKGDS</sequence>
<feature type="region of interest" description="Disordered" evidence="1">
    <location>
        <begin position="45"/>
        <end position="119"/>
    </location>
</feature>
<gene>
    <name evidence="2" type="ORF">NDU88_006293</name>
</gene>
<reference evidence="2" key="1">
    <citation type="journal article" date="2022" name="bioRxiv">
        <title>Sequencing and chromosome-scale assembly of the giantPleurodeles waltlgenome.</title>
        <authorList>
            <person name="Brown T."/>
            <person name="Elewa A."/>
            <person name="Iarovenko S."/>
            <person name="Subramanian E."/>
            <person name="Araus A.J."/>
            <person name="Petzold A."/>
            <person name="Susuki M."/>
            <person name="Suzuki K.-i.T."/>
            <person name="Hayashi T."/>
            <person name="Toyoda A."/>
            <person name="Oliveira C."/>
            <person name="Osipova E."/>
            <person name="Leigh N.D."/>
            <person name="Simon A."/>
            <person name="Yun M.H."/>
        </authorList>
    </citation>
    <scope>NUCLEOTIDE SEQUENCE</scope>
    <source>
        <strain evidence="2">20211129_DDA</strain>
        <tissue evidence="2">Liver</tissue>
    </source>
</reference>
<feature type="compositionally biased region" description="Gly residues" evidence="1">
    <location>
        <begin position="88"/>
        <end position="104"/>
    </location>
</feature>
<dbReference type="Proteomes" id="UP001066276">
    <property type="component" value="Chromosome 11"/>
</dbReference>
<evidence type="ECO:0000313" key="2">
    <source>
        <dbReference type="EMBL" id="KAJ1093186.1"/>
    </source>
</evidence>